<dbReference type="HOGENOM" id="CLU_005854_4_4_9"/>
<dbReference type="GO" id="GO:0009166">
    <property type="term" value="P:nucleotide catabolic process"/>
    <property type="evidence" value="ECO:0007669"/>
    <property type="project" value="InterPro"/>
</dbReference>
<dbReference type="PATRIC" id="fig|883114.3.peg.1549"/>
<dbReference type="PANTHER" id="PTHR11575">
    <property type="entry name" value="5'-NUCLEOTIDASE-RELATED"/>
    <property type="match status" value="1"/>
</dbReference>
<reference evidence="5 6" key="1">
    <citation type="submission" date="2012-01" db="EMBL/GenBank/DDBJ databases">
        <title>The Genome Sequence of Helcococcus kunzii ATCC 51366.</title>
        <authorList>
            <consortium name="The Broad Institute Genome Sequencing Platform"/>
            <person name="Earl A."/>
            <person name="Ward D."/>
            <person name="Feldgarden M."/>
            <person name="Gevers D."/>
            <person name="Huys G."/>
            <person name="Young S.K."/>
            <person name="Zeng Q."/>
            <person name="Gargeya S."/>
            <person name="Fitzgerald M."/>
            <person name="Haas B."/>
            <person name="Abouelleil A."/>
            <person name="Alvarado L."/>
            <person name="Arachchi H.M."/>
            <person name="Berlin A."/>
            <person name="Chapman S.B."/>
            <person name="Gearin G."/>
            <person name="Goldberg J."/>
            <person name="Griggs A."/>
            <person name="Gujja S."/>
            <person name="Hansen M."/>
            <person name="Heiman D."/>
            <person name="Howarth C."/>
            <person name="Larimer J."/>
            <person name="Lui A."/>
            <person name="MacDonald P.J.P."/>
            <person name="McCowen C."/>
            <person name="Montmayeur A."/>
            <person name="Murphy C."/>
            <person name="Neiman D."/>
            <person name="Pearson M."/>
            <person name="Priest M."/>
            <person name="Roberts A."/>
            <person name="Saif S."/>
            <person name="Shea T."/>
            <person name="Sisk P."/>
            <person name="Stolte C."/>
            <person name="Sykes S."/>
            <person name="Wortman J."/>
            <person name="Nusbaum C."/>
            <person name="Birren B."/>
        </authorList>
    </citation>
    <scope>NUCLEOTIDE SEQUENCE [LARGE SCALE GENOMIC DNA]</scope>
    <source>
        <strain evidence="5 6">ATCC 51366</strain>
    </source>
</reference>
<dbReference type="InterPro" id="IPR004843">
    <property type="entry name" value="Calcineurin-like_PHP"/>
</dbReference>
<gene>
    <name evidence="5" type="ORF">HMPREF9709_01552</name>
</gene>
<dbReference type="InterPro" id="IPR029052">
    <property type="entry name" value="Metallo-depent_PP-like"/>
</dbReference>
<dbReference type="GO" id="GO:0030288">
    <property type="term" value="C:outer membrane-bounded periplasmic space"/>
    <property type="evidence" value="ECO:0007669"/>
    <property type="project" value="TreeGrafter"/>
</dbReference>
<dbReference type="eggNOG" id="COG0737">
    <property type="taxonomic scope" value="Bacteria"/>
</dbReference>
<dbReference type="SUPFAM" id="SSF55816">
    <property type="entry name" value="5'-nucleotidase (syn. UDP-sugar hydrolase), C-terminal domain"/>
    <property type="match status" value="1"/>
</dbReference>
<dbReference type="Gene3D" id="3.60.21.10">
    <property type="match status" value="1"/>
</dbReference>
<dbReference type="SUPFAM" id="SSF56300">
    <property type="entry name" value="Metallo-dependent phosphatases"/>
    <property type="match status" value="1"/>
</dbReference>
<keyword evidence="2" id="KW-0547">Nucleotide-binding</keyword>
<dbReference type="Proteomes" id="UP000004191">
    <property type="component" value="Unassembled WGS sequence"/>
</dbReference>
<evidence type="ECO:0008006" key="7">
    <source>
        <dbReference type="Google" id="ProtNLM"/>
    </source>
</evidence>
<keyword evidence="1" id="KW-0732">Signal</keyword>
<accession>H3NQE1</accession>
<keyword evidence="2" id="KW-0378">Hydrolase</keyword>
<dbReference type="PRINTS" id="PR01607">
    <property type="entry name" value="APYRASEFAMLY"/>
</dbReference>
<evidence type="ECO:0000259" key="3">
    <source>
        <dbReference type="Pfam" id="PF00149"/>
    </source>
</evidence>
<dbReference type="InterPro" id="IPR006179">
    <property type="entry name" value="5_nucleotidase/apyrase"/>
</dbReference>
<evidence type="ECO:0000259" key="4">
    <source>
        <dbReference type="Pfam" id="PF02872"/>
    </source>
</evidence>
<dbReference type="RefSeq" id="WP_005399067.1">
    <property type="nucleotide sequence ID" value="NZ_JH601088.1"/>
</dbReference>
<dbReference type="InterPro" id="IPR036907">
    <property type="entry name" value="5'-Nucleotdase_C_sf"/>
</dbReference>
<sequence>MKIFYTSDVHGYFMPTNYMDMETKPMGLISASNNYVKSKSNLFIDCGDILQGSVFDYYLSENNNSKAIADIVNKIGIDFITVGNHDFNYGYDYLKNYLNNVNATCICANLVDKKGEITNLTDHAIVEIEGKKIGIIGAVTDWVNVWEQKKNLVGFEIKDTLSSLVNAYENIKDCDYKICLYHGGIDFDPVTKEIVEDSGENITSRIINTINIDLVLCGHQHLEITGIDYNGTKVVEPSFFGGKYAEIDINLDNKNLKVKLRHIDGNFDEEKFSEEVLLNNKINEYIDRKIATLDKDYLPKDRLEMALNGSELAFFINKIQLELTGADVSMNALANEVSGFKKDLTIRQILNTFRYPNTLEVYEIDGKTLRRGLNKNFEYIVKDENGYRINEDYIIPKLSHYNFDFYDGITYDIDFDKPFDSRVGNIYKDGRVIKDDEILTIVLNNYRATGVSGFDMYKGLKLVKKVDSDISQLFIDYFKNKYNKG</sequence>
<dbReference type="Pfam" id="PF00149">
    <property type="entry name" value="Metallophos"/>
    <property type="match status" value="1"/>
</dbReference>
<keyword evidence="6" id="KW-1185">Reference proteome</keyword>
<dbReference type="AlphaFoldDB" id="H3NQE1"/>
<dbReference type="EMBL" id="AGEI01000028">
    <property type="protein sequence ID" value="EHR32621.1"/>
    <property type="molecule type" value="Genomic_DNA"/>
</dbReference>
<name>H3NQE1_9FIRM</name>
<protein>
    <recommendedName>
        <fullName evidence="7">5'-Nucleotidase C-terminal domain-containing protein</fullName>
    </recommendedName>
</protein>
<dbReference type="STRING" id="883114.HMPREF9709_01552"/>
<comment type="similarity">
    <text evidence="2">Belongs to the 5'-nucleotidase family.</text>
</comment>
<evidence type="ECO:0000256" key="1">
    <source>
        <dbReference type="ARBA" id="ARBA00022729"/>
    </source>
</evidence>
<dbReference type="Pfam" id="PF02872">
    <property type="entry name" value="5_nucleotid_C"/>
    <property type="match status" value="1"/>
</dbReference>
<organism evidence="5 6">
    <name type="scientific">Helcococcus kunzii ATCC 51366</name>
    <dbReference type="NCBI Taxonomy" id="883114"/>
    <lineage>
        <taxon>Bacteria</taxon>
        <taxon>Bacillati</taxon>
        <taxon>Bacillota</taxon>
        <taxon>Tissierellia</taxon>
        <taxon>Tissierellales</taxon>
        <taxon>Peptoniphilaceae</taxon>
        <taxon>Helcococcus</taxon>
    </lineage>
</organism>
<dbReference type="GO" id="GO:0000166">
    <property type="term" value="F:nucleotide binding"/>
    <property type="evidence" value="ECO:0007669"/>
    <property type="project" value="UniProtKB-KW"/>
</dbReference>
<feature type="domain" description="5'-Nucleotidase C-terminal" evidence="4">
    <location>
        <begin position="307"/>
        <end position="458"/>
    </location>
</feature>
<dbReference type="GO" id="GO:0016787">
    <property type="term" value="F:hydrolase activity"/>
    <property type="evidence" value="ECO:0007669"/>
    <property type="project" value="UniProtKB-KW"/>
</dbReference>
<dbReference type="OrthoDB" id="7820733at2"/>
<dbReference type="InterPro" id="IPR008334">
    <property type="entry name" value="5'-Nucleotdase_C"/>
</dbReference>
<comment type="caution">
    <text evidence="5">The sequence shown here is derived from an EMBL/GenBank/DDBJ whole genome shotgun (WGS) entry which is preliminary data.</text>
</comment>
<evidence type="ECO:0000313" key="6">
    <source>
        <dbReference type="Proteomes" id="UP000004191"/>
    </source>
</evidence>
<evidence type="ECO:0000256" key="2">
    <source>
        <dbReference type="RuleBase" id="RU362119"/>
    </source>
</evidence>
<dbReference type="PANTHER" id="PTHR11575:SF6">
    <property type="entry name" value="2',3'-CYCLIC-NUCLEOTIDE 2'-PHOSPHODIESTERASE_3'-NUCLEOTIDASE"/>
    <property type="match status" value="1"/>
</dbReference>
<dbReference type="GeneID" id="96999499"/>
<dbReference type="Gene3D" id="3.90.780.10">
    <property type="entry name" value="5'-Nucleotidase, C-terminal domain"/>
    <property type="match status" value="1"/>
</dbReference>
<evidence type="ECO:0000313" key="5">
    <source>
        <dbReference type="EMBL" id="EHR32621.1"/>
    </source>
</evidence>
<proteinExistence type="inferred from homology"/>
<feature type="domain" description="Calcineurin-like phosphoesterase" evidence="3">
    <location>
        <begin position="1"/>
        <end position="221"/>
    </location>
</feature>